<dbReference type="GO" id="GO:0016791">
    <property type="term" value="F:phosphatase activity"/>
    <property type="evidence" value="ECO:0007669"/>
    <property type="project" value="TreeGrafter"/>
</dbReference>
<dbReference type="RefSeq" id="XP_056509764.1">
    <property type="nucleotide sequence ID" value="XM_056656964.1"/>
</dbReference>
<dbReference type="CDD" id="cd07067">
    <property type="entry name" value="HP_PGM_like"/>
    <property type="match status" value="1"/>
</dbReference>
<evidence type="ECO:0000256" key="3">
    <source>
        <dbReference type="SAM" id="MobiDB-lite"/>
    </source>
</evidence>
<evidence type="ECO:0000313" key="4">
    <source>
        <dbReference type="EMBL" id="KAJ5091566.1"/>
    </source>
</evidence>
<evidence type="ECO:0000256" key="2">
    <source>
        <dbReference type="PIRSR" id="PIRSR613078-2"/>
    </source>
</evidence>
<protein>
    <recommendedName>
        <fullName evidence="6">Phosphoglycerate mutase family protein</fullName>
    </recommendedName>
</protein>
<dbReference type="OrthoDB" id="354304at2759"/>
<feature type="active site" description="Proton donor/acceptor" evidence="1">
    <location>
        <position position="89"/>
    </location>
</feature>
<keyword evidence="5" id="KW-1185">Reference proteome</keyword>
<dbReference type="AlphaFoldDB" id="A0A9W9F135"/>
<proteinExistence type="predicted"/>
<name>A0A9W9F135_9EURO</name>
<dbReference type="SUPFAM" id="SSF53254">
    <property type="entry name" value="Phosphoglycerate mutase-like"/>
    <property type="match status" value="1"/>
</dbReference>
<dbReference type="GeneID" id="81396133"/>
<dbReference type="GO" id="GO:0005829">
    <property type="term" value="C:cytosol"/>
    <property type="evidence" value="ECO:0007669"/>
    <property type="project" value="TreeGrafter"/>
</dbReference>
<feature type="active site" description="Tele-phosphohistidine intermediate" evidence="1">
    <location>
        <position position="8"/>
    </location>
</feature>
<reference evidence="4" key="1">
    <citation type="submission" date="2022-11" db="EMBL/GenBank/DDBJ databases">
        <authorList>
            <person name="Petersen C."/>
        </authorList>
    </citation>
    <scope>NUCLEOTIDE SEQUENCE</scope>
    <source>
        <strain evidence="4">IBT 34128</strain>
    </source>
</reference>
<evidence type="ECO:0008006" key="6">
    <source>
        <dbReference type="Google" id="ProtNLM"/>
    </source>
</evidence>
<dbReference type="PANTHER" id="PTHR48100">
    <property type="entry name" value="BROAD-SPECIFICITY PHOSPHATASE YOR283W-RELATED"/>
    <property type="match status" value="1"/>
</dbReference>
<dbReference type="EMBL" id="JAPMSZ010000009">
    <property type="protein sequence ID" value="KAJ5091566.1"/>
    <property type="molecule type" value="Genomic_DNA"/>
</dbReference>
<sequence length="287" mass="31316">MRLFLIRHAETVHNVGQDWAGTTDSALTNHGVQQIECLAQHFFSQSIQFSFVFASDLSRARITAEGICCRQTARADLGVTPTLTKDLRERDFGPLEGVSWGPSHTASGDRHTKPGRSGSGFPSHTEPESEASMVRRAQSFLNEHLLPVLLDGTDHEEAVAVVSHGVFLRVLWNCVLQMFNPMNIQASGITSWDGNLAIFSAPSWSNTGFLTVFIQPNLAEASNTNTASVDTPIPAPQPPSTALLHGWSLVILGVNSKDHLTGLHRTRGGIGSAAHDTRQKRLDQFFK</sequence>
<organism evidence="4 5">
    <name type="scientific">Penicillium alfredii</name>
    <dbReference type="NCBI Taxonomy" id="1506179"/>
    <lineage>
        <taxon>Eukaryota</taxon>
        <taxon>Fungi</taxon>
        <taxon>Dikarya</taxon>
        <taxon>Ascomycota</taxon>
        <taxon>Pezizomycotina</taxon>
        <taxon>Eurotiomycetes</taxon>
        <taxon>Eurotiomycetidae</taxon>
        <taxon>Eurotiales</taxon>
        <taxon>Aspergillaceae</taxon>
        <taxon>Penicillium</taxon>
    </lineage>
</organism>
<evidence type="ECO:0000256" key="1">
    <source>
        <dbReference type="PIRSR" id="PIRSR613078-1"/>
    </source>
</evidence>
<evidence type="ECO:0000313" key="5">
    <source>
        <dbReference type="Proteomes" id="UP001141434"/>
    </source>
</evidence>
<dbReference type="InterPro" id="IPR013078">
    <property type="entry name" value="His_Pase_superF_clade-1"/>
</dbReference>
<dbReference type="SMART" id="SM00855">
    <property type="entry name" value="PGAM"/>
    <property type="match status" value="1"/>
</dbReference>
<accession>A0A9W9F135</accession>
<dbReference type="Gene3D" id="3.40.50.1240">
    <property type="entry name" value="Phosphoglycerate mutase-like"/>
    <property type="match status" value="1"/>
</dbReference>
<dbReference type="PANTHER" id="PTHR48100:SF44">
    <property type="entry name" value="PHOSPHATASE C1620.13-RELATED"/>
    <property type="match status" value="1"/>
</dbReference>
<comment type="caution">
    <text evidence="4">The sequence shown here is derived from an EMBL/GenBank/DDBJ whole genome shotgun (WGS) entry which is preliminary data.</text>
</comment>
<dbReference type="Proteomes" id="UP001141434">
    <property type="component" value="Unassembled WGS sequence"/>
</dbReference>
<feature type="region of interest" description="Disordered" evidence="3">
    <location>
        <begin position="95"/>
        <end position="129"/>
    </location>
</feature>
<dbReference type="Pfam" id="PF00300">
    <property type="entry name" value="His_Phos_1"/>
    <property type="match status" value="1"/>
</dbReference>
<reference evidence="4" key="2">
    <citation type="journal article" date="2023" name="IMA Fungus">
        <title>Comparative genomic study of the Penicillium genus elucidates a diverse pangenome and 15 lateral gene transfer events.</title>
        <authorList>
            <person name="Petersen C."/>
            <person name="Sorensen T."/>
            <person name="Nielsen M.R."/>
            <person name="Sondergaard T.E."/>
            <person name="Sorensen J.L."/>
            <person name="Fitzpatrick D.A."/>
            <person name="Frisvad J.C."/>
            <person name="Nielsen K.L."/>
        </authorList>
    </citation>
    <scope>NUCLEOTIDE SEQUENCE</scope>
    <source>
        <strain evidence="4">IBT 34128</strain>
    </source>
</reference>
<gene>
    <name evidence="4" type="ORF">NUU61_006436</name>
</gene>
<feature type="binding site" evidence="2">
    <location>
        <begin position="7"/>
        <end position="14"/>
    </location>
    <ligand>
        <name>substrate</name>
    </ligand>
</feature>
<dbReference type="InterPro" id="IPR029033">
    <property type="entry name" value="His_PPase_superfam"/>
</dbReference>
<dbReference type="InterPro" id="IPR050275">
    <property type="entry name" value="PGM_Phosphatase"/>
</dbReference>
<feature type="binding site" evidence="2">
    <location>
        <position position="59"/>
    </location>
    <ligand>
        <name>substrate</name>
    </ligand>
</feature>